<dbReference type="PANTHER" id="PTHR19136">
    <property type="entry name" value="MOLYBDENUM COFACTOR GUANYLYLTRANSFERASE"/>
    <property type="match status" value="1"/>
</dbReference>
<dbReference type="GO" id="GO:0061603">
    <property type="term" value="F:molybdenum cofactor guanylyltransferase activity"/>
    <property type="evidence" value="ECO:0007669"/>
    <property type="project" value="UniProtKB-EC"/>
</dbReference>
<evidence type="ECO:0000256" key="1">
    <source>
        <dbReference type="ARBA" id="ARBA00022490"/>
    </source>
</evidence>
<dbReference type="InterPro" id="IPR013482">
    <property type="entry name" value="Molybde_CF_guanTrfase"/>
</dbReference>
<protein>
    <recommendedName>
        <fullName evidence="8">Molybdenum cofactor guanylyltransferase</fullName>
        <shortName evidence="8">MoCo guanylyltransferase</shortName>
        <ecNumber evidence="8">2.7.7.77</ecNumber>
    </recommendedName>
    <alternativeName>
        <fullName evidence="8">GTP:molybdopterin guanylyltransferase</fullName>
    </alternativeName>
    <alternativeName>
        <fullName evidence="8">Mo-MPT guanylyltransferase</fullName>
    </alternativeName>
    <alternativeName>
        <fullName evidence="8">Molybdopterin guanylyltransferase</fullName>
    </alternativeName>
    <alternativeName>
        <fullName evidence="8">Molybdopterin-guanine dinucleotide synthase</fullName>
        <shortName evidence="8">MGD synthase</shortName>
    </alternativeName>
</protein>
<sequence length="197" mass="21373">MSQQLEAVILAGGMARRMGGDDKGLVELLGQPMVAHVLARIAPQVAQIRINANRNQAQYAEFGYPVFADQQQGYLGPLSGMSSAMATSTAELILTVPCDCPLIPQDLAERMLAAFKAQDADLAVATDGEREQPVVLLLKRSLLPSMLAFLDSGRRRIDMWYADLKVAQVSFADQPNAFINVNTPEEKQQLADAIAQS</sequence>
<keyword evidence="4 8" id="KW-0547">Nucleotide-binding</keyword>
<dbReference type="NCBIfam" id="TIGR02665">
    <property type="entry name" value="molyb_mobA"/>
    <property type="match status" value="1"/>
</dbReference>
<dbReference type="CDD" id="cd02503">
    <property type="entry name" value="MobA"/>
    <property type="match status" value="1"/>
</dbReference>
<evidence type="ECO:0000313" key="11">
    <source>
        <dbReference type="Proteomes" id="UP000662770"/>
    </source>
</evidence>
<dbReference type="PANTHER" id="PTHR19136:SF81">
    <property type="entry name" value="MOLYBDENUM COFACTOR GUANYLYLTRANSFERASE"/>
    <property type="match status" value="1"/>
</dbReference>
<keyword evidence="1 8" id="KW-0963">Cytoplasm</keyword>
<dbReference type="EC" id="2.7.7.77" evidence="8"/>
<evidence type="ECO:0000256" key="2">
    <source>
        <dbReference type="ARBA" id="ARBA00022679"/>
    </source>
</evidence>
<evidence type="ECO:0000256" key="7">
    <source>
        <dbReference type="ARBA" id="ARBA00023150"/>
    </source>
</evidence>
<evidence type="ECO:0000256" key="4">
    <source>
        <dbReference type="ARBA" id="ARBA00022741"/>
    </source>
</evidence>
<dbReference type="InterPro" id="IPR029044">
    <property type="entry name" value="Nucleotide-diphossugar_trans"/>
</dbReference>
<dbReference type="RefSeq" id="WP_207354801.1">
    <property type="nucleotide sequence ID" value="NZ_CP071503.1"/>
</dbReference>
<keyword evidence="11" id="KW-1185">Reference proteome</keyword>
<dbReference type="EMBL" id="CP071503">
    <property type="protein sequence ID" value="QSX33582.1"/>
    <property type="molecule type" value="Genomic_DNA"/>
</dbReference>
<keyword evidence="10" id="KW-0548">Nucleotidyltransferase</keyword>
<feature type="binding site" evidence="8">
    <location>
        <begin position="10"/>
        <end position="12"/>
    </location>
    <ligand>
        <name>GTP</name>
        <dbReference type="ChEBI" id="CHEBI:37565"/>
    </ligand>
</feature>
<feature type="binding site" evidence="8">
    <location>
        <position position="23"/>
    </location>
    <ligand>
        <name>GTP</name>
        <dbReference type="ChEBI" id="CHEBI:37565"/>
    </ligand>
</feature>
<keyword evidence="2 8" id="KW-0808">Transferase</keyword>
<comment type="catalytic activity">
    <reaction evidence="8">
        <text>Mo-molybdopterin + GTP + H(+) = Mo-molybdopterin guanine dinucleotide + diphosphate</text>
        <dbReference type="Rhea" id="RHEA:34243"/>
        <dbReference type="ChEBI" id="CHEBI:15378"/>
        <dbReference type="ChEBI" id="CHEBI:33019"/>
        <dbReference type="ChEBI" id="CHEBI:37565"/>
        <dbReference type="ChEBI" id="CHEBI:71302"/>
        <dbReference type="ChEBI" id="CHEBI:71310"/>
        <dbReference type="EC" id="2.7.7.77"/>
    </reaction>
</comment>
<evidence type="ECO:0000256" key="5">
    <source>
        <dbReference type="ARBA" id="ARBA00022842"/>
    </source>
</evidence>
<feature type="binding site" evidence="8">
    <location>
        <position position="51"/>
    </location>
    <ligand>
        <name>GTP</name>
        <dbReference type="ChEBI" id="CHEBI:37565"/>
    </ligand>
</feature>
<dbReference type="SUPFAM" id="SSF53448">
    <property type="entry name" value="Nucleotide-diphospho-sugar transferases"/>
    <property type="match status" value="1"/>
</dbReference>
<comment type="subunit">
    <text evidence="8">Monomer.</text>
</comment>
<keyword evidence="6 8" id="KW-0342">GTP-binding</keyword>
<evidence type="ECO:0000256" key="3">
    <source>
        <dbReference type="ARBA" id="ARBA00022723"/>
    </source>
</evidence>
<dbReference type="InterPro" id="IPR025877">
    <property type="entry name" value="MobA-like_NTP_Trfase"/>
</dbReference>
<keyword evidence="7 8" id="KW-0501">Molybdenum cofactor biosynthesis</keyword>
<dbReference type="Gene3D" id="3.90.550.10">
    <property type="entry name" value="Spore Coat Polysaccharide Biosynthesis Protein SpsA, Chain A"/>
    <property type="match status" value="1"/>
</dbReference>
<evidence type="ECO:0000313" key="10">
    <source>
        <dbReference type="EMBL" id="QSX33582.1"/>
    </source>
</evidence>
<dbReference type="Pfam" id="PF12804">
    <property type="entry name" value="NTP_transf_3"/>
    <property type="match status" value="1"/>
</dbReference>
<accession>A0ABX7QQ34</accession>
<keyword evidence="5 8" id="KW-0460">Magnesium</keyword>
<evidence type="ECO:0000256" key="6">
    <source>
        <dbReference type="ARBA" id="ARBA00023134"/>
    </source>
</evidence>
<dbReference type="HAMAP" id="MF_00316">
    <property type="entry name" value="MobA"/>
    <property type="match status" value="1"/>
</dbReference>
<comment type="similarity">
    <text evidence="8">Belongs to the MobA family.</text>
</comment>
<comment type="domain">
    <text evidence="8">The N-terminal domain determines nucleotide recognition and specific binding, while the C-terminal domain determines the specific binding to the target protein.</text>
</comment>
<evidence type="ECO:0000256" key="8">
    <source>
        <dbReference type="HAMAP-Rule" id="MF_00316"/>
    </source>
</evidence>
<keyword evidence="3 8" id="KW-0479">Metal-binding</keyword>
<comment type="cofactor">
    <cofactor evidence="8">
        <name>Mg(2+)</name>
        <dbReference type="ChEBI" id="CHEBI:18420"/>
    </cofactor>
</comment>
<feature type="binding site" evidence="8">
    <location>
        <position position="69"/>
    </location>
    <ligand>
        <name>GTP</name>
        <dbReference type="ChEBI" id="CHEBI:37565"/>
    </ligand>
</feature>
<feature type="binding site" evidence="8">
    <location>
        <position position="99"/>
    </location>
    <ligand>
        <name>Mg(2+)</name>
        <dbReference type="ChEBI" id="CHEBI:18420"/>
    </ligand>
</feature>
<reference evidence="10 11" key="1">
    <citation type="submission" date="2021-03" db="EMBL/GenBank/DDBJ databases">
        <title>Novel species identification of genus Shewanella.</title>
        <authorList>
            <person name="Liu G."/>
            <person name="Zhang Q."/>
        </authorList>
    </citation>
    <scope>NUCLEOTIDE SEQUENCE [LARGE SCALE GENOMIC DNA]</scope>
    <source>
        <strain evidence="10 11">FJAT-51800</strain>
    </source>
</reference>
<organism evidence="10 11">
    <name type="scientific">Shewanella avicenniae</name>
    <dbReference type="NCBI Taxonomy" id="2814294"/>
    <lineage>
        <taxon>Bacteria</taxon>
        <taxon>Pseudomonadati</taxon>
        <taxon>Pseudomonadota</taxon>
        <taxon>Gammaproteobacteria</taxon>
        <taxon>Alteromonadales</taxon>
        <taxon>Shewanellaceae</taxon>
        <taxon>Shewanella</taxon>
    </lineage>
</organism>
<comment type="function">
    <text evidence="8">Transfers a GMP moiety from GTP to Mo-molybdopterin (Mo-MPT) cofactor (Moco or molybdenum cofactor) to form Mo-molybdopterin guanine dinucleotide (Mo-MGD) cofactor.</text>
</comment>
<gene>
    <name evidence="8 10" type="primary">mobA</name>
    <name evidence="10" type="ORF">JYB87_18035</name>
</gene>
<name>A0ABX7QQ34_9GAMM</name>
<proteinExistence type="inferred from homology"/>
<dbReference type="Proteomes" id="UP000662770">
    <property type="component" value="Chromosome"/>
</dbReference>
<evidence type="ECO:0000259" key="9">
    <source>
        <dbReference type="Pfam" id="PF12804"/>
    </source>
</evidence>
<comment type="subcellular location">
    <subcellularLocation>
        <location evidence="8">Cytoplasm</location>
    </subcellularLocation>
</comment>
<feature type="binding site" evidence="8">
    <location>
        <position position="99"/>
    </location>
    <ligand>
        <name>GTP</name>
        <dbReference type="ChEBI" id="CHEBI:37565"/>
    </ligand>
</feature>
<feature type="domain" description="MobA-like NTP transferase" evidence="9">
    <location>
        <begin position="7"/>
        <end position="157"/>
    </location>
</feature>